<dbReference type="EMBL" id="BSOH01000015">
    <property type="protein sequence ID" value="GLR18161.1"/>
    <property type="molecule type" value="Genomic_DNA"/>
</dbReference>
<dbReference type="AlphaFoldDB" id="A0AA37WDP4"/>
<keyword evidence="1" id="KW-0732">Signal</keyword>
<evidence type="ECO:0000313" key="3">
    <source>
        <dbReference type="Proteomes" id="UP001156666"/>
    </source>
</evidence>
<feature type="chain" id="PRO_5041413109" description="DUF2490 domain-containing protein" evidence="1">
    <location>
        <begin position="20"/>
        <end position="243"/>
    </location>
</feature>
<dbReference type="Proteomes" id="UP001156666">
    <property type="component" value="Unassembled WGS sequence"/>
</dbReference>
<sequence>MSKALAILFCIALSFQVDAQLYLGNFVGDDSDEINGTWNYDIPFGIPIPIKKFNDHFKIIFTPAYTFSQTFLSDKWVVDSDGTTTSIELDSDPAHVYKKSIFTHQSKIRTWSWEARLGLESSIGKFKVDLFYAPRYIQVGSFRRRYVQENEVIKVKDRFRDKADYYNINRFQHRVKASLSYWGLGVGGYLNLTPFFKSSTDIDLKKFGLTLVIRNEFWTNLLDLKGDDEETERKNPDVKQMMF</sequence>
<feature type="signal peptide" evidence="1">
    <location>
        <begin position="1"/>
        <end position="19"/>
    </location>
</feature>
<evidence type="ECO:0008006" key="4">
    <source>
        <dbReference type="Google" id="ProtNLM"/>
    </source>
</evidence>
<reference evidence="2" key="1">
    <citation type="journal article" date="2014" name="Int. J. Syst. Evol. Microbiol.">
        <title>Complete genome sequence of Corynebacterium casei LMG S-19264T (=DSM 44701T), isolated from a smear-ripened cheese.</title>
        <authorList>
            <consortium name="US DOE Joint Genome Institute (JGI-PGF)"/>
            <person name="Walter F."/>
            <person name="Albersmeier A."/>
            <person name="Kalinowski J."/>
            <person name="Ruckert C."/>
        </authorList>
    </citation>
    <scope>NUCLEOTIDE SEQUENCE</scope>
    <source>
        <strain evidence="2">NBRC 108769</strain>
    </source>
</reference>
<organism evidence="2 3">
    <name type="scientific">Portibacter lacus</name>
    <dbReference type="NCBI Taxonomy" id="1099794"/>
    <lineage>
        <taxon>Bacteria</taxon>
        <taxon>Pseudomonadati</taxon>
        <taxon>Bacteroidota</taxon>
        <taxon>Saprospiria</taxon>
        <taxon>Saprospirales</taxon>
        <taxon>Haliscomenobacteraceae</taxon>
        <taxon>Portibacter</taxon>
    </lineage>
</organism>
<accession>A0AA37WDP4</accession>
<name>A0AA37WDP4_9BACT</name>
<comment type="caution">
    <text evidence="2">The sequence shown here is derived from an EMBL/GenBank/DDBJ whole genome shotgun (WGS) entry which is preliminary data.</text>
</comment>
<keyword evidence="3" id="KW-1185">Reference proteome</keyword>
<reference evidence="2" key="2">
    <citation type="submission" date="2023-01" db="EMBL/GenBank/DDBJ databases">
        <title>Draft genome sequence of Portibacter lacus strain NBRC 108769.</title>
        <authorList>
            <person name="Sun Q."/>
            <person name="Mori K."/>
        </authorList>
    </citation>
    <scope>NUCLEOTIDE SEQUENCE</scope>
    <source>
        <strain evidence="2">NBRC 108769</strain>
    </source>
</reference>
<gene>
    <name evidence="2" type="ORF">GCM10007940_27760</name>
</gene>
<evidence type="ECO:0000313" key="2">
    <source>
        <dbReference type="EMBL" id="GLR18161.1"/>
    </source>
</evidence>
<dbReference type="RefSeq" id="WP_235294409.1">
    <property type="nucleotide sequence ID" value="NZ_BSOH01000015.1"/>
</dbReference>
<evidence type="ECO:0000256" key="1">
    <source>
        <dbReference type="SAM" id="SignalP"/>
    </source>
</evidence>
<proteinExistence type="predicted"/>
<protein>
    <recommendedName>
        <fullName evidence="4">DUF2490 domain-containing protein</fullName>
    </recommendedName>
</protein>